<dbReference type="AlphaFoldDB" id="A0AA41SMA0"/>
<reference evidence="2" key="1">
    <citation type="submission" date="2022-03" db="EMBL/GenBank/DDBJ databases">
        <title>A functionally conserved STORR gene fusion in Papaver species that diverged 16.8 million years ago.</title>
        <authorList>
            <person name="Catania T."/>
        </authorList>
    </citation>
    <scope>NUCLEOTIDE SEQUENCE</scope>
    <source>
        <strain evidence="2">S-191538</strain>
    </source>
</reference>
<accession>A0AA41SMA0</accession>
<protein>
    <recommendedName>
        <fullName evidence="4">Defensin</fullName>
    </recommendedName>
</protein>
<evidence type="ECO:0000313" key="3">
    <source>
        <dbReference type="Proteomes" id="UP001177140"/>
    </source>
</evidence>
<name>A0AA41SMA0_PAPNU</name>
<dbReference type="Proteomes" id="UP001177140">
    <property type="component" value="Unassembled WGS sequence"/>
</dbReference>
<dbReference type="EMBL" id="JAJJMA010179805">
    <property type="protein sequence ID" value="MCL7037510.1"/>
    <property type="molecule type" value="Genomic_DNA"/>
</dbReference>
<keyword evidence="1" id="KW-0732">Signal</keyword>
<comment type="caution">
    <text evidence="2">The sequence shown here is derived from an EMBL/GenBank/DDBJ whole genome shotgun (WGS) entry which is preliminary data.</text>
</comment>
<organism evidence="2 3">
    <name type="scientific">Papaver nudicaule</name>
    <name type="common">Iceland poppy</name>
    <dbReference type="NCBI Taxonomy" id="74823"/>
    <lineage>
        <taxon>Eukaryota</taxon>
        <taxon>Viridiplantae</taxon>
        <taxon>Streptophyta</taxon>
        <taxon>Embryophyta</taxon>
        <taxon>Tracheophyta</taxon>
        <taxon>Spermatophyta</taxon>
        <taxon>Magnoliopsida</taxon>
        <taxon>Ranunculales</taxon>
        <taxon>Papaveraceae</taxon>
        <taxon>Papaveroideae</taxon>
        <taxon>Papaver</taxon>
    </lineage>
</organism>
<feature type="signal peptide" evidence="1">
    <location>
        <begin position="1"/>
        <end position="29"/>
    </location>
</feature>
<feature type="chain" id="PRO_5041272106" description="Defensin" evidence="1">
    <location>
        <begin position="30"/>
        <end position="81"/>
    </location>
</feature>
<keyword evidence="3" id="KW-1185">Reference proteome</keyword>
<proteinExistence type="predicted"/>
<gene>
    <name evidence="2" type="ORF">MKW94_017624</name>
</gene>
<sequence length="81" mass="8688">MKFSFVHCGLLALVLLSLAVGEIAPMVEAIRTTDYKLCTVNKGPCGHLDECNVVCKEYYGGIGECKDNGCVCTFACHGQKA</sequence>
<evidence type="ECO:0008006" key="4">
    <source>
        <dbReference type="Google" id="ProtNLM"/>
    </source>
</evidence>
<evidence type="ECO:0000256" key="1">
    <source>
        <dbReference type="SAM" id="SignalP"/>
    </source>
</evidence>
<evidence type="ECO:0000313" key="2">
    <source>
        <dbReference type="EMBL" id="MCL7037510.1"/>
    </source>
</evidence>